<dbReference type="EMBL" id="NIBU01000070">
    <property type="protein sequence ID" value="PHM30096.1"/>
    <property type="molecule type" value="Genomic_DNA"/>
</dbReference>
<proteinExistence type="predicted"/>
<evidence type="ECO:0000313" key="2">
    <source>
        <dbReference type="EMBL" id="SIP73499.1"/>
    </source>
</evidence>
<evidence type="ECO:0000313" key="3">
    <source>
        <dbReference type="Proteomes" id="UP000196435"/>
    </source>
</evidence>
<accession>A0A1N6MXQ3</accession>
<protein>
    <submittedName>
        <fullName evidence="1">Transposase</fullName>
    </submittedName>
</protein>
<reference evidence="2" key="2">
    <citation type="submission" date="2016-12" db="EMBL/GenBank/DDBJ databases">
        <authorList>
            <person name="Song W.-J."/>
            <person name="Kurnit D.M."/>
        </authorList>
    </citation>
    <scope>NUCLEOTIDE SEQUENCE [LARGE SCALE GENOMIC DNA]</scope>
    <source>
        <strain evidence="2">HGB1681</strain>
    </source>
</reference>
<evidence type="ECO:0000313" key="1">
    <source>
        <dbReference type="EMBL" id="PHM30096.1"/>
    </source>
</evidence>
<dbReference type="EMBL" id="FTLG01000168">
    <property type="protein sequence ID" value="SIP73499.1"/>
    <property type="molecule type" value="Genomic_DNA"/>
</dbReference>
<gene>
    <name evidence="1" type="ORF">Xinn_03533</name>
    <name evidence="2" type="ORF">XIS1_280004</name>
</gene>
<reference evidence="1 4" key="3">
    <citation type="journal article" date="2017" name="Nat. Microbiol.">
        <title>Natural product diversity associated with the nematode symbionts Photorhabdus and Xenorhabdus.</title>
        <authorList>
            <person name="Tobias N.J."/>
            <person name="Wolff H."/>
            <person name="Djahanschiri B."/>
            <person name="Grundmann F."/>
            <person name="Kronenwerth M."/>
            <person name="Shi Y.M."/>
            <person name="Simonyi S."/>
            <person name="Grun P."/>
            <person name="Shapiro-Ilan D."/>
            <person name="Pidot S.J."/>
            <person name="Stinear T.P."/>
            <person name="Ebersberger I."/>
            <person name="Bode H.B."/>
        </authorList>
    </citation>
    <scope>NUCLEOTIDE SEQUENCE [LARGE SCALE GENOMIC DNA]</scope>
    <source>
        <strain evidence="1 4">DSM 16336</strain>
    </source>
</reference>
<keyword evidence="4" id="KW-1185">Reference proteome</keyword>
<organism evidence="2 3">
    <name type="scientific">Xenorhabdus innexi</name>
    <dbReference type="NCBI Taxonomy" id="290109"/>
    <lineage>
        <taxon>Bacteria</taxon>
        <taxon>Pseudomonadati</taxon>
        <taxon>Pseudomonadota</taxon>
        <taxon>Gammaproteobacteria</taxon>
        <taxon>Enterobacterales</taxon>
        <taxon>Morganellaceae</taxon>
        <taxon>Xenorhabdus</taxon>
    </lineage>
</organism>
<dbReference type="Proteomes" id="UP000224871">
    <property type="component" value="Unassembled WGS sequence"/>
</dbReference>
<dbReference type="AlphaFoldDB" id="A0A1N6MXQ3"/>
<sequence>MKRKSPQKFTDDFKKEAVNLIVEQHYTVPQAADALGIPQKAAVYVAQTGYRAGSTRCLNVRGTPGVIAAS</sequence>
<name>A0A1N6MXQ3_9GAMM</name>
<dbReference type="Proteomes" id="UP000196435">
    <property type="component" value="Unassembled WGS sequence"/>
</dbReference>
<reference evidence="3" key="1">
    <citation type="submission" date="2016-12" db="EMBL/GenBank/DDBJ databases">
        <authorList>
            <person name="Gaudriault S."/>
        </authorList>
    </citation>
    <scope>NUCLEOTIDE SEQUENCE [LARGE SCALE GENOMIC DNA]</scope>
    <source>
        <strain evidence="3">HGB1681 (deposited as PTA-6826 in the American Type Culture Collection)</strain>
    </source>
</reference>
<evidence type="ECO:0000313" key="4">
    <source>
        <dbReference type="Proteomes" id="UP000224871"/>
    </source>
</evidence>